<evidence type="ECO:0000313" key="2">
    <source>
        <dbReference type="Proteomes" id="UP000515163"/>
    </source>
</evidence>
<sequence length="515" mass="59698">MSKAKLTLFILARVFFASFFVFLVWCNYEKVTFRKDFSTDEFDELIKNWCRVRRERQDVESKLKPCNFNISWEARNNDERRKTLSTDPDKSIISEFNIQPAGEFSSFKIQTKTSEGRNKSIGGDSWRVVLRGKASFAPTVFDLGNGQYEVLFLAADPGVYKVEIVLDYSLCDGYRDPPSDWFRKGNSQGKMQPVGSLEGHAHKDYLLKAFQKGRDVYINVPLPQKEGFFLVHSHNIEDLSKYDPMCKSSCSYVWDGYGRWMDDEWVPHLKAKSTINTSIPIGRKRQYSTLLLYGDSQADRLHASLIKSPICKKMFKSCKVRKLWAYPYDGEIPPWDEKDFEPNQIIQDIKEALENPDMDENSLFIFNLGLHYSMGISFVGYQELMKGVVKQIQEVRSKGFKGKVIWKTTTSLSKEKDTDELLFSDRKRFLNLPRVDLFNAYANKLMCDSGIEVLDVYPLTRSFPDGTGGPEVAYYKEHDIVHFKVYVLRPLELLLEKYLLGQVPYPISWSNYFFS</sequence>
<evidence type="ECO:0000313" key="3">
    <source>
        <dbReference type="RefSeq" id="XP_031570868.1"/>
    </source>
</evidence>
<organism evidence="2 3">
    <name type="scientific">Actinia tenebrosa</name>
    <name type="common">Australian red waratah sea anemone</name>
    <dbReference type="NCBI Taxonomy" id="6105"/>
    <lineage>
        <taxon>Eukaryota</taxon>
        <taxon>Metazoa</taxon>
        <taxon>Cnidaria</taxon>
        <taxon>Anthozoa</taxon>
        <taxon>Hexacorallia</taxon>
        <taxon>Actiniaria</taxon>
        <taxon>Actiniidae</taxon>
        <taxon>Actinia</taxon>
    </lineage>
</organism>
<dbReference type="PANTHER" id="PTHR16165:SF5">
    <property type="entry name" value="NXPE FAMILY MEMBER 3"/>
    <property type="match status" value="1"/>
</dbReference>
<dbReference type="InterPro" id="IPR036514">
    <property type="entry name" value="SGNH_hydro_sf"/>
</dbReference>
<dbReference type="RefSeq" id="XP_031570868.1">
    <property type="nucleotide sequence ID" value="XM_031715008.1"/>
</dbReference>
<dbReference type="PANTHER" id="PTHR16165">
    <property type="entry name" value="NXPE FAMILY MEMBER"/>
    <property type="match status" value="1"/>
</dbReference>
<dbReference type="AlphaFoldDB" id="A0A6P8IY21"/>
<keyword evidence="2" id="KW-1185">Reference proteome</keyword>
<dbReference type="OrthoDB" id="5986598at2759"/>
<dbReference type="Gene3D" id="3.40.50.1110">
    <property type="entry name" value="SGNH hydrolase"/>
    <property type="match status" value="1"/>
</dbReference>
<keyword evidence="1" id="KW-0812">Transmembrane</keyword>
<protein>
    <submittedName>
        <fullName evidence="3">Uncharacterized protein LOC116305155</fullName>
    </submittedName>
</protein>
<keyword evidence="1" id="KW-1133">Transmembrane helix</keyword>
<dbReference type="Proteomes" id="UP000515163">
    <property type="component" value="Unplaced"/>
</dbReference>
<keyword evidence="1" id="KW-0472">Membrane</keyword>
<dbReference type="KEGG" id="aten:116305155"/>
<reference evidence="3" key="1">
    <citation type="submission" date="2025-08" db="UniProtKB">
        <authorList>
            <consortium name="RefSeq"/>
        </authorList>
    </citation>
    <scope>IDENTIFICATION</scope>
    <source>
        <tissue evidence="3">Tentacle</tissue>
    </source>
</reference>
<dbReference type="InterPro" id="IPR014756">
    <property type="entry name" value="Ig_E-set"/>
</dbReference>
<feature type="transmembrane region" description="Helical" evidence="1">
    <location>
        <begin position="6"/>
        <end position="28"/>
    </location>
</feature>
<accession>A0A6P8IY21</accession>
<gene>
    <name evidence="3" type="primary">LOC116305155</name>
</gene>
<proteinExistence type="predicted"/>
<dbReference type="Gene3D" id="2.60.40.10">
    <property type="entry name" value="Immunoglobulins"/>
    <property type="match status" value="1"/>
</dbReference>
<evidence type="ECO:0000256" key="1">
    <source>
        <dbReference type="SAM" id="Phobius"/>
    </source>
</evidence>
<dbReference type="GeneID" id="116305155"/>
<dbReference type="SUPFAM" id="SSF81296">
    <property type="entry name" value="E set domains"/>
    <property type="match status" value="1"/>
</dbReference>
<name>A0A6P8IY21_ACTTE</name>
<dbReference type="InterPro" id="IPR013783">
    <property type="entry name" value="Ig-like_fold"/>
</dbReference>
<dbReference type="InParanoid" id="A0A6P8IY21"/>